<dbReference type="Pfam" id="PF02915">
    <property type="entry name" value="Rubrerythrin"/>
    <property type="match status" value="1"/>
</dbReference>
<dbReference type="RefSeq" id="WP_069977166.1">
    <property type="nucleotide sequence ID" value="NZ_CP017269.1"/>
</dbReference>
<dbReference type="PANTHER" id="PTHR33531:SF7">
    <property type="entry name" value="HYPOTHETICAL MEMBRANE PROTEIN, CONSERVED"/>
    <property type="match status" value="1"/>
</dbReference>
<dbReference type="Proteomes" id="UP000095743">
    <property type="component" value="Chromosome"/>
</dbReference>
<dbReference type="SUPFAM" id="SSF47240">
    <property type="entry name" value="Ferritin-like"/>
    <property type="match status" value="1"/>
</dbReference>
<dbReference type="InterPro" id="IPR009078">
    <property type="entry name" value="Ferritin-like_SF"/>
</dbReference>
<dbReference type="InterPro" id="IPR003251">
    <property type="entry name" value="Rr_diiron-bd_dom"/>
</dbReference>
<organism evidence="2 3">
    <name type="scientific">Geosporobacter ferrireducens</name>
    <dbReference type="NCBI Taxonomy" id="1424294"/>
    <lineage>
        <taxon>Bacteria</taxon>
        <taxon>Bacillati</taxon>
        <taxon>Bacillota</taxon>
        <taxon>Clostridia</taxon>
        <taxon>Peptostreptococcales</taxon>
        <taxon>Thermotaleaceae</taxon>
        <taxon>Geosporobacter</taxon>
    </lineage>
</organism>
<dbReference type="PANTHER" id="PTHR33531">
    <property type="entry name" value="RUBRERYTHRIN SUBFAMILY"/>
    <property type="match status" value="1"/>
</dbReference>
<evidence type="ECO:0000313" key="2">
    <source>
        <dbReference type="EMBL" id="AOT70437.1"/>
    </source>
</evidence>
<feature type="domain" description="Rubrerythrin diiron-binding" evidence="1">
    <location>
        <begin position="14"/>
        <end position="150"/>
    </location>
</feature>
<dbReference type="GO" id="GO:0016491">
    <property type="term" value="F:oxidoreductase activity"/>
    <property type="evidence" value="ECO:0007669"/>
    <property type="project" value="InterPro"/>
</dbReference>
<dbReference type="AlphaFoldDB" id="A0A1D8GHR4"/>
<name>A0A1D8GHR4_9FIRM</name>
<evidence type="ECO:0000259" key="1">
    <source>
        <dbReference type="Pfam" id="PF02915"/>
    </source>
</evidence>
<dbReference type="CDD" id="cd01045">
    <property type="entry name" value="Ferritin_like_AB"/>
    <property type="match status" value="1"/>
</dbReference>
<dbReference type="EMBL" id="CP017269">
    <property type="protein sequence ID" value="AOT70437.1"/>
    <property type="molecule type" value="Genomic_DNA"/>
</dbReference>
<proteinExistence type="predicted"/>
<keyword evidence="3" id="KW-1185">Reference proteome</keyword>
<protein>
    <recommendedName>
        <fullName evidence="1">Rubrerythrin diiron-binding domain-containing protein</fullName>
    </recommendedName>
</protein>
<dbReference type="KEGG" id="gfe:Gferi_13105"/>
<evidence type="ECO:0000313" key="3">
    <source>
        <dbReference type="Proteomes" id="UP000095743"/>
    </source>
</evidence>
<reference evidence="2 3" key="1">
    <citation type="submission" date="2016-09" db="EMBL/GenBank/DDBJ databases">
        <title>Genomic analysis reveals versatility of anaerobic energy metabolism of Geosporobacter ferrireducens IRF9 of phylum Firmicutes.</title>
        <authorList>
            <person name="Kim S.-J."/>
        </authorList>
    </citation>
    <scope>NUCLEOTIDE SEQUENCE [LARGE SCALE GENOMIC DNA]</scope>
    <source>
        <strain evidence="2 3">IRF9</strain>
    </source>
</reference>
<accession>A0A1D8GHR4</accession>
<dbReference type="InterPro" id="IPR012347">
    <property type="entry name" value="Ferritin-like"/>
</dbReference>
<dbReference type="STRING" id="1424294.Gferi_13105"/>
<sequence>MFDALTPLSAAVIAQAIEKKGYRFYEKAVEAFKVPVIQNLFITLRDQEKKHYELFSELYNDLIEKGERELSEDEKNLIVQKANIDAFFLNMGDITGVKEPEDVLKNGIVAEQKSIEFYNGIKDKYGSKKAKEIFDTIILEEQQHEQNLTDMLKLVEERGLYY</sequence>
<gene>
    <name evidence="2" type="ORF">Gferi_13105</name>
</gene>
<dbReference type="Gene3D" id="1.20.1260.10">
    <property type="match status" value="1"/>
</dbReference>
<dbReference type="GO" id="GO:0046872">
    <property type="term" value="F:metal ion binding"/>
    <property type="evidence" value="ECO:0007669"/>
    <property type="project" value="InterPro"/>
</dbReference>